<reference evidence="2" key="2">
    <citation type="journal article" date="2023" name="Commun. Biol.">
        <title>Intrasexual cuticular hydrocarbon dimorphism in a wasp sheds light on hydrocarbon biosynthesis genes in Hymenoptera.</title>
        <authorList>
            <person name="Moris V.C."/>
            <person name="Podsiadlowski L."/>
            <person name="Martin S."/>
            <person name="Oeyen J.P."/>
            <person name="Donath A."/>
            <person name="Petersen M."/>
            <person name="Wilbrandt J."/>
            <person name="Misof B."/>
            <person name="Liedtke D."/>
            <person name="Thamm M."/>
            <person name="Scheiner R."/>
            <person name="Schmitt T."/>
            <person name="Niehuis O."/>
        </authorList>
    </citation>
    <scope>NUCLEOTIDE SEQUENCE</scope>
    <source>
        <strain evidence="2">GBR_01_08_01A</strain>
    </source>
</reference>
<dbReference type="Proteomes" id="UP001258017">
    <property type="component" value="Unassembled WGS sequence"/>
</dbReference>
<dbReference type="InterPro" id="IPR036728">
    <property type="entry name" value="PBP_GOBP_sf"/>
</dbReference>
<dbReference type="PANTHER" id="PTHR21364:SF2">
    <property type="entry name" value="GENERAL ODORANT-BINDING PROTEIN 19A"/>
    <property type="match status" value="1"/>
</dbReference>
<dbReference type="EMBL" id="JAIFRP010000013">
    <property type="protein sequence ID" value="KAK2586405.1"/>
    <property type="molecule type" value="Genomic_DNA"/>
</dbReference>
<feature type="signal peptide" evidence="1">
    <location>
        <begin position="1"/>
        <end position="22"/>
    </location>
</feature>
<gene>
    <name evidence="2" type="ORF">KPH14_010690</name>
</gene>
<proteinExistence type="predicted"/>
<protein>
    <submittedName>
        <fullName evidence="2">Uncharacterized protein</fullName>
    </submittedName>
</protein>
<dbReference type="SUPFAM" id="SSF47565">
    <property type="entry name" value="Insect pheromone/odorant-binding proteins"/>
    <property type="match status" value="1"/>
</dbReference>
<dbReference type="GO" id="GO:0005549">
    <property type="term" value="F:odorant binding"/>
    <property type="evidence" value="ECO:0007669"/>
    <property type="project" value="InterPro"/>
</dbReference>
<comment type="caution">
    <text evidence="2">The sequence shown here is derived from an EMBL/GenBank/DDBJ whole genome shotgun (WGS) entry which is preliminary data.</text>
</comment>
<evidence type="ECO:0000256" key="1">
    <source>
        <dbReference type="SAM" id="SignalP"/>
    </source>
</evidence>
<accession>A0AAD9RVH5</accession>
<feature type="chain" id="PRO_5042194089" evidence="1">
    <location>
        <begin position="23"/>
        <end position="145"/>
    </location>
</feature>
<name>A0AAD9RVH5_9HYME</name>
<evidence type="ECO:0000313" key="2">
    <source>
        <dbReference type="EMBL" id="KAK2586405.1"/>
    </source>
</evidence>
<organism evidence="2 3">
    <name type="scientific">Odynerus spinipes</name>
    <dbReference type="NCBI Taxonomy" id="1348599"/>
    <lineage>
        <taxon>Eukaryota</taxon>
        <taxon>Metazoa</taxon>
        <taxon>Ecdysozoa</taxon>
        <taxon>Arthropoda</taxon>
        <taxon>Hexapoda</taxon>
        <taxon>Insecta</taxon>
        <taxon>Pterygota</taxon>
        <taxon>Neoptera</taxon>
        <taxon>Endopterygota</taxon>
        <taxon>Hymenoptera</taxon>
        <taxon>Apocrita</taxon>
        <taxon>Aculeata</taxon>
        <taxon>Vespoidea</taxon>
        <taxon>Vespidae</taxon>
        <taxon>Eumeninae</taxon>
        <taxon>Odynerus</taxon>
    </lineage>
</organism>
<keyword evidence="1" id="KW-0732">Signal</keyword>
<reference evidence="2" key="1">
    <citation type="submission" date="2021-08" db="EMBL/GenBank/DDBJ databases">
        <authorList>
            <person name="Misof B."/>
            <person name="Oliver O."/>
            <person name="Podsiadlowski L."/>
            <person name="Donath A."/>
            <person name="Peters R."/>
            <person name="Mayer C."/>
            <person name="Rust J."/>
            <person name="Gunkel S."/>
            <person name="Lesny P."/>
            <person name="Martin S."/>
            <person name="Oeyen J.P."/>
            <person name="Petersen M."/>
            <person name="Panagiotis P."/>
            <person name="Wilbrandt J."/>
            <person name="Tanja T."/>
        </authorList>
    </citation>
    <scope>NUCLEOTIDE SEQUENCE</scope>
    <source>
        <strain evidence="2">GBR_01_08_01A</strain>
        <tissue evidence="2">Thorax + abdomen</tissue>
    </source>
</reference>
<dbReference type="CDD" id="cd23992">
    <property type="entry name" value="PBP_GOBP"/>
    <property type="match status" value="1"/>
</dbReference>
<dbReference type="SMART" id="SM00708">
    <property type="entry name" value="PhBP"/>
    <property type="match status" value="1"/>
</dbReference>
<evidence type="ECO:0000313" key="3">
    <source>
        <dbReference type="Proteomes" id="UP001258017"/>
    </source>
</evidence>
<dbReference type="Pfam" id="PF01395">
    <property type="entry name" value="PBP_GOBP"/>
    <property type="match status" value="1"/>
</dbReference>
<dbReference type="PANTHER" id="PTHR21364">
    <property type="entry name" value="GENERAL ODORANT-BINDING PROTEIN 19A"/>
    <property type="match status" value="1"/>
</dbReference>
<sequence length="145" mass="16400">MKTTILFIPLLVVLVYFHDVECKKMNMDQIRAAMKGVRKNCQSQIGASSELLDNAAQKGEFPPDPKLQCYIKCILTMSKAMRNDVIRPDIIKNQAELMLAEDISERMKTTIDTCFPGVTSSDPCEAAWQFAKCYYATDSSIYFIP</sequence>
<keyword evidence="3" id="KW-1185">Reference proteome</keyword>
<dbReference type="Gene3D" id="1.10.238.20">
    <property type="entry name" value="Pheromone/general odorant binding protein domain"/>
    <property type="match status" value="1"/>
</dbReference>
<dbReference type="InterPro" id="IPR006170">
    <property type="entry name" value="PBP/GOBP"/>
</dbReference>
<dbReference type="AlphaFoldDB" id="A0AAD9RVH5"/>